<feature type="domain" description="SHSP" evidence="5">
    <location>
        <begin position="107"/>
        <end position="214"/>
    </location>
</feature>
<gene>
    <name evidence="6" type="ORF">QN277_028150</name>
</gene>
<protein>
    <recommendedName>
        <fullName evidence="5">SHSP domain-containing protein</fullName>
    </recommendedName>
</protein>
<evidence type="ECO:0000256" key="2">
    <source>
        <dbReference type="ARBA" id="ARBA00023016"/>
    </source>
</evidence>
<sequence>MALRSVTGLAPTLFSRLLNGHLSVVRCAPSVSRSFNTNAQLSNYDDDDRSVDIDRRAGSSAAHRRDSVPSFFSADALDPFAPPRSLSQMLNLMDQMMDNPFLAASRGVGAGSRRGWDVKEDENALFLRMDMPGLDKEDVKISVEQNTLVVKGEGGKESEDEEDGVRRYSSRLDIPPKLYKMDSIKAEMKNGVLKIKVPKVKEEEREDVFQVKIE</sequence>
<dbReference type="CDD" id="cd06464">
    <property type="entry name" value="ACD_sHsps-like"/>
    <property type="match status" value="1"/>
</dbReference>
<proteinExistence type="inferred from homology"/>
<name>A0AAE1K327_9FABA</name>
<comment type="similarity">
    <text evidence="3 4">Belongs to the small heat shock protein (HSP20) family.</text>
</comment>
<reference evidence="6" key="1">
    <citation type="submission" date="2023-10" db="EMBL/GenBank/DDBJ databases">
        <title>Chromosome-level genome of the transformable northern wattle, Acacia crassicarpa.</title>
        <authorList>
            <person name="Massaro I."/>
            <person name="Sinha N.R."/>
            <person name="Poethig S."/>
            <person name="Leichty A.R."/>
        </authorList>
    </citation>
    <scope>NUCLEOTIDE SEQUENCE</scope>
    <source>
        <strain evidence="6">Acra3RX</strain>
        <tissue evidence="6">Leaf</tissue>
    </source>
</reference>
<dbReference type="InterPro" id="IPR044656">
    <property type="entry name" value="HSP14.7/HSP23.5/HSP23.6-like"/>
</dbReference>
<dbReference type="Pfam" id="PF00011">
    <property type="entry name" value="HSP20"/>
    <property type="match status" value="1"/>
</dbReference>
<keyword evidence="7" id="KW-1185">Reference proteome</keyword>
<evidence type="ECO:0000256" key="3">
    <source>
        <dbReference type="PROSITE-ProRule" id="PRU00285"/>
    </source>
</evidence>
<dbReference type="SUPFAM" id="SSF49764">
    <property type="entry name" value="HSP20-like chaperones"/>
    <property type="match status" value="1"/>
</dbReference>
<dbReference type="PANTHER" id="PTHR46991">
    <property type="entry name" value="23.5 KDA HEAT SHOCK PROTEIN, MITOCHONDRIAL"/>
    <property type="match status" value="1"/>
</dbReference>
<evidence type="ECO:0000259" key="5">
    <source>
        <dbReference type="PROSITE" id="PS01031"/>
    </source>
</evidence>
<keyword evidence="2" id="KW-0346">Stress response</keyword>
<organism evidence="6 7">
    <name type="scientific">Acacia crassicarpa</name>
    <name type="common">northern wattle</name>
    <dbReference type="NCBI Taxonomy" id="499986"/>
    <lineage>
        <taxon>Eukaryota</taxon>
        <taxon>Viridiplantae</taxon>
        <taxon>Streptophyta</taxon>
        <taxon>Embryophyta</taxon>
        <taxon>Tracheophyta</taxon>
        <taxon>Spermatophyta</taxon>
        <taxon>Magnoliopsida</taxon>
        <taxon>eudicotyledons</taxon>
        <taxon>Gunneridae</taxon>
        <taxon>Pentapetalae</taxon>
        <taxon>rosids</taxon>
        <taxon>fabids</taxon>
        <taxon>Fabales</taxon>
        <taxon>Fabaceae</taxon>
        <taxon>Caesalpinioideae</taxon>
        <taxon>mimosoid clade</taxon>
        <taxon>Acacieae</taxon>
        <taxon>Acacia</taxon>
    </lineage>
</organism>
<dbReference type="InterPro" id="IPR008978">
    <property type="entry name" value="HSP20-like_chaperone"/>
</dbReference>
<dbReference type="Gene3D" id="2.60.40.790">
    <property type="match status" value="1"/>
</dbReference>
<dbReference type="PANTHER" id="PTHR46991:SF11">
    <property type="entry name" value="SMALL HEAT SHOCK PROTEIN HSPF"/>
    <property type="match status" value="1"/>
</dbReference>
<dbReference type="InterPro" id="IPR002068">
    <property type="entry name" value="A-crystallin/Hsp20_dom"/>
</dbReference>
<evidence type="ECO:0000256" key="4">
    <source>
        <dbReference type="RuleBase" id="RU003616"/>
    </source>
</evidence>
<dbReference type="PROSITE" id="PS01031">
    <property type="entry name" value="SHSP"/>
    <property type="match status" value="1"/>
</dbReference>
<accession>A0AAE1K327</accession>
<keyword evidence="1" id="KW-0809">Transit peptide</keyword>
<evidence type="ECO:0000256" key="1">
    <source>
        <dbReference type="ARBA" id="ARBA00022946"/>
    </source>
</evidence>
<dbReference type="EMBL" id="JAWXYG010000009">
    <property type="protein sequence ID" value="KAK4262610.1"/>
    <property type="molecule type" value="Genomic_DNA"/>
</dbReference>
<comment type="caution">
    <text evidence="6">The sequence shown here is derived from an EMBL/GenBank/DDBJ whole genome shotgun (WGS) entry which is preliminary data.</text>
</comment>
<dbReference type="AlphaFoldDB" id="A0AAE1K327"/>
<dbReference type="Proteomes" id="UP001293593">
    <property type="component" value="Unassembled WGS sequence"/>
</dbReference>
<evidence type="ECO:0000313" key="6">
    <source>
        <dbReference type="EMBL" id="KAK4262610.1"/>
    </source>
</evidence>
<evidence type="ECO:0000313" key="7">
    <source>
        <dbReference type="Proteomes" id="UP001293593"/>
    </source>
</evidence>